<evidence type="ECO:0000313" key="2">
    <source>
        <dbReference type="EMBL" id="ONK77241.1"/>
    </source>
</evidence>
<feature type="region of interest" description="Disordered" evidence="1">
    <location>
        <begin position="1"/>
        <end position="144"/>
    </location>
</feature>
<evidence type="ECO:0000256" key="1">
    <source>
        <dbReference type="SAM" id="MobiDB-lite"/>
    </source>
</evidence>
<name>A0A5P1FKN1_ASPOF</name>
<sequence>MASSNNNSTNTPTNPNQHQLRTLANSRLGNPKLPSPPSAQLSHLRPPSAASRLRFPDPVPANPGPSSSPRSPKQPFVLNPNKRLRPEAPPARPQPSQSTRPPGRRRSLLLFKAARAHPLRRRPRKKAEGCPEKADPPTGFAHASCPNPASLPSFFEFAVPVDGRLGEEEDPILQEFAEEPRRRCRDR</sequence>
<feature type="compositionally biased region" description="Basic and acidic residues" evidence="1">
    <location>
        <begin position="126"/>
        <end position="135"/>
    </location>
</feature>
<feature type="compositionally biased region" description="Polar residues" evidence="1">
    <location>
        <begin position="17"/>
        <end position="28"/>
    </location>
</feature>
<reference evidence="3" key="1">
    <citation type="journal article" date="2017" name="Nat. Commun.">
        <title>The asparagus genome sheds light on the origin and evolution of a young Y chromosome.</title>
        <authorList>
            <person name="Harkess A."/>
            <person name="Zhou J."/>
            <person name="Xu C."/>
            <person name="Bowers J.E."/>
            <person name="Van der Hulst R."/>
            <person name="Ayyampalayam S."/>
            <person name="Mercati F."/>
            <person name="Riccardi P."/>
            <person name="McKain M.R."/>
            <person name="Kakrana A."/>
            <person name="Tang H."/>
            <person name="Ray J."/>
            <person name="Groenendijk J."/>
            <person name="Arikit S."/>
            <person name="Mathioni S.M."/>
            <person name="Nakano M."/>
            <person name="Shan H."/>
            <person name="Telgmann-Rauber A."/>
            <person name="Kanno A."/>
            <person name="Yue Z."/>
            <person name="Chen H."/>
            <person name="Li W."/>
            <person name="Chen Y."/>
            <person name="Xu X."/>
            <person name="Zhang Y."/>
            <person name="Luo S."/>
            <person name="Chen H."/>
            <person name="Gao J."/>
            <person name="Mao Z."/>
            <person name="Pires J.C."/>
            <person name="Luo M."/>
            <person name="Kudrna D."/>
            <person name="Wing R.A."/>
            <person name="Meyers B.C."/>
            <person name="Yi K."/>
            <person name="Kong H."/>
            <person name="Lavrijsen P."/>
            <person name="Sunseri F."/>
            <person name="Falavigna A."/>
            <person name="Ye Y."/>
            <person name="Leebens-Mack J.H."/>
            <person name="Chen G."/>
        </authorList>
    </citation>
    <scope>NUCLEOTIDE SEQUENCE [LARGE SCALE GENOMIC DNA]</scope>
    <source>
        <strain evidence="3">cv. DH0086</strain>
    </source>
</reference>
<dbReference type="Proteomes" id="UP000243459">
    <property type="component" value="Chromosome 2"/>
</dbReference>
<dbReference type="EMBL" id="CM007382">
    <property type="protein sequence ID" value="ONK77241.1"/>
    <property type="molecule type" value="Genomic_DNA"/>
</dbReference>
<feature type="compositionally biased region" description="Low complexity" evidence="1">
    <location>
        <begin position="1"/>
        <end position="16"/>
    </location>
</feature>
<dbReference type="Gramene" id="ONK77241">
    <property type="protein sequence ID" value="ONK77241"/>
    <property type="gene ID" value="A4U43_C02F4530"/>
</dbReference>
<organism evidence="2 3">
    <name type="scientific">Asparagus officinalis</name>
    <name type="common">Garden asparagus</name>
    <dbReference type="NCBI Taxonomy" id="4686"/>
    <lineage>
        <taxon>Eukaryota</taxon>
        <taxon>Viridiplantae</taxon>
        <taxon>Streptophyta</taxon>
        <taxon>Embryophyta</taxon>
        <taxon>Tracheophyta</taxon>
        <taxon>Spermatophyta</taxon>
        <taxon>Magnoliopsida</taxon>
        <taxon>Liliopsida</taxon>
        <taxon>Asparagales</taxon>
        <taxon>Asparagaceae</taxon>
        <taxon>Asparagoideae</taxon>
        <taxon>Asparagus</taxon>
    </lineage>
</organism>
<proteinExistence type="predicted"/>
<keyword evidence="3" id="KW-1185">Reference proteome</keyword>
<accession>A0A5P1FKN1</accession>
<protein>
    <submittedName>
        <fullName evidence="2">Uncharacterized protein</fullName>
    </submittedName>
</protein>
<dbReference type="AlphaFoldDB" id="A0A5P1FKN1"/>
<evidence type="ECO:0000313" key="3">
    <source>
        <dbReference type="Proteomes" id="UP000243459"/>
    </source>
</evidence>
<feature type="compositionally biased region" description="Basic residues" evidence="1">
    <location>
        <begin position="114"/>
        <end position="125"/>
    </location>
</feature>
<gene>
    <name evidence="2" type="ORF">A4U43_C02F4530</name>
</gene>